<evidence type="ECO:0000313" key="3">
    <source>
        <dbReference type="EMBL" id="MFC6726499.1"/>
    </source>
</evidence>
<dbReference type="PANTHER" id="PTHR43298">
    <property type="entry name" value="MULTIDRUG RESISTANCE PROTEIN NORM-RELATED"/>
    <property type="match status" value="1"/>
</dbReference>
<feature type="transmembrane region" description="Helical" evidence="2">
    <location>
        <begin position="73"/>
        <end position="97"/>
    </location>
</feature>
<dbReference type="InterPro" id="IPR050222">
    <property type="entry name" value="MATE_MdtK"/>
</dbReference>
<evidence type="ECO:0000313" key="4">
    <source>
        <dbReference type="Proteomes" id="UP001596328"/>
    </source>
</evidence>
<keyword evidence="2" id="KW-0472">Membrane</keyword>
<evidence type="ECO:0000256" key="2">
    <source>
        <dbReference type="SAM" id="Phobius"/>
    </source>
</evidence>
<dbReference type="Proteomes" id="UP001596328">
    <property type="component" value="Unassembled WGS sequence"/>
</dbReference>
<dbReference type="AlphaFoldDB" id="A0ABD5S4P7"/>
<keyword evidence="2" id="KW-0812">Transmembrane</keyword>
<feature type="transmembrane region" description="Helical" evidence="2">
    <location>
        <begin position="41"/>
        <end position="61"/>
    </location>
</feature>
<feature type="non-terminal residue" evidence="3">
    <location>
        <position position="1"/>
    </location>
</feature>
<reference evidence="3 4" key="1">
    <citation type="journal article" date="2019" name="Int. J. Syst. Evol. Microbiol.">
        <title>The Global Catalogue of Microorganisms (GCM) 10K type strain sequencing project: providing services to taxonomists for standard genome sequencing and annotation.</title>
        <authorList>
            <consortium name="The Broad Institute Genomics Platform"/>
            <consortium name="The Broad Institute Genome Sequencing Center for Infectious Disease"/>
            <person name="Wu L."/>
            <person name="Ma J."/>
        </authorList>
    </citation>
    <scope>NUCLEOTIDE SEQUENCE [LARGE SCALE GENOMIC DNA]</scope>
    <source>
        <strain evidence="3 4">NBRC 111368</strain>
    </source>
</reference>
<protein>
    <submittedName>
        <fullName evidence="3">MATE family efflux transporter</fullName>
    </submittedName>
</protein>
<keyword evidence="2" id="KW-1133">Transmembrane helix</keyword>
<gene>
    <name evidence="3" type="ORF">ACFQE1_19455</name>
</gene>
<accession>A0ABD5S4P7</accession>
<organism evidence="3 4">
    <name type="scientific">Halobium palmae</name>
    <dbReference type="NCBI Taxonomy" id="1776492"/>
    <lineage>
        <taxon>Archaea</taxon>
        <taxon>Methanobacteriati</taxon>
        <taxon>Methanobacteriota</taxon>
        <taxon>Stenosarchaea group</taxon>
        <taxon>Halobacteria</taxon>
        <taxon>Halobacteriales</taxon>
        <taxon>Haloferacaceae</taxon>
        <taxon>Halobium</taxon>
    </lineage>
</organism>
<proteinExistence type="predicted"/>
<evidence type="ECO:0000256" key="1">
    <source>
        <dbReference type="ARBA" id="ARBA00022448"/>
    </source>
</evidence>
<keyword evidence="1" id="KW-0813">Transport</keyword>
<dbReference type="Pfam" id="PF01554">
    <property type="entry name" value="MatE"/>
    <property type="match status" value="1"/>
</dbReference>
<feature type="transmembrane region" description="Helical" evidence="2">
    <location>
        <begin position="103"/>
        <end position="125"/>
    </location>
</feature>
<sequence>IGVVAGALVIDVAVGAVQFAFPRSIALLFVPDISADGLELAVAYLQILAVGYWALGAIKTVEAGFNGASRTKVSMVATMLQYWAVRIPLAAGLAFAVDLGAVGVFWAVTLSNVVAALGLCAYFVYSTRTGMLERAAERAGEGSGGAGSGSGSGSPAD</sequence>
<dbReference type="EMBL" id="JBHSWU010001161">
    <property type="protein sequence ID" value="MFC6726499.1"/>
    <property type="molecule type" value="Genomic_DNA"/>
</dbReference>
<name>A0ABD5S4P7_9EURY</name>
<keyword evidence="4" id="KW-1185">Reference proteome</keyword>
<dbReference type="InterPro" id="IPR002528">
    <property type="entry name" value="MATE_fam"/>
</dbReference>
<comment type="caution">
    <text evidence="3">The sequence shown here is derived from an EMBL/GenBank/DDBJ whole genome shotgun (WGS) entry which is preliminary data.</text>
</comment>
<dbReference type="PANTHER" id="PTHR43298:SF2">
    <property type="entry name" value="FMN_FAD EXPORTER YEEO-RELATED"/>
    <property type="match status" value="1"/>
</dbReference>